<organism evidence="2 3">
    <name type="scientific">Dactylosporangium maewongense</name>
    <dbReference type="NCBI Taxonomy" id="634393"/>
    <lineage>
        <taxon>Bacteria</taxon>
        <taxon>Bacillati</taxon>
        <taxon>Actinomycetota</taxon>
        <taxon>Actinomycetes</taxon>
        <taxon>Micromonosporales</taxon>
        <taxon>Micromonosporaceae</taxon>
        <taxon>Dactylosporangium</taxon>
    </lineage>
</organism>
<evidence type="ECO:0008006" key="4">
    <source>
        <dbReference type="Google" id="ProtNLM"/>
    </source>
</evidence>
<keyword evidence="1" id="KW-1133">Transmembrane helix</keyword>
<dbReference type="Gene3D" id="1.10.101.10">
    <property type="entry name" value="PGBD-like superfamily/PGBD"/>
    <property type="match status" value="1"/>
</dbReference>
<dbReference type="InterPro" id="IPR036365">
    <property type="entry name" value="PGBD-like_sf"/>
</dbReference>
<dbReference type="EMBL" id="BAAAQD010000084">
    <property type="protein sequence ID" value="GAA1578929.1"/>
    <property type="molecule type" value="Genomic_DNA"/>
</dbReference>
<feature type="transmembrane region" description="Helical" evidence="1">
    <location>
        <begin position="217"/>
        <end position="239"/>
    </location>
</feature>
<reference evidence="2 3" key="1">
    <citation type="journal article" date="2019" name="Int. J. Syst. Evol. Microbiol.">
        <title>The Global Catalogue of Microorganisms (GCM) 10K type strain sequencing project: providing services to taxonomists for standard genome sequencing and annotation.</title>
        <authorList>
            <consortium name="The Broad Institute Genomics Platform"/>
            <consortium name="The Broad Institute Genome Sequencing Center for Infectious Disease"/>
            <person name="Wu L."/>
            <person name="Ma J."/>
        </authorList>
    </citation>
    <scope>NUCLEOTIDE SEQUENCE [LARGE SCALE GENOMIC DNA]</scope>
    <source>
        <strain evidence="2 3">JCM 15933</strain>
    </source>
</reference>
<comment type="caution">
    <text evidence="2">The sequence shown here is derived from an EMBL/GenBank/DDBJ whole genome shotgun (WGS) entry which is preliminary data.</text>
</comment>
<sequence length="383" mass="41649">MPTECFVPSESGVRRRISSAFGHIVEWFVKQEYCLSKGGCSEFALGGNGTDFFDENSTTTRCRFLASYITTHNPLLDEGFISGTCEIRKRPVDPDDDENERFAVPDIISHEPGVRMEFYELKANSAAGKDAGRVKIAAFEAMVDFLRHTDPGIKYERGTLFDPDRSILIWDGTWLGSPVKAHLHFFREEEGLLVYEICVTVSGQLLAEVFIKAIIKLAVLAMILLLAPVTAGGVAVLAWNSPLSDSVGPDGVNDTQDVRYLQALLNDWADHAGQATVDIDGVLAGPTTDALAAFQSASGLDDTGGNLSPGDITVTSLERTHMESAAASVNLSEMQEIGMEGMVGVVFVDDPDGLDPEADVESDLLVALNNEAQRYWQDLHDNV</sequence>
<keyword evidence="1" id="KW-0812">Transmembrane</keyword>
<accession>A0ABN2DJS8</accession>
<gene>
    <name evidence="2" type="ORF">GCM10009827_120390</name>
</gene>
<name>A0ABN2DJS8_9ACTN</name>
<evidence type="ECO:0000256" key="1">
    <source>
        <dbReference type="SAM" id="Phobius"/>
    </source>
</evidence>
<dbReference type="InterPro" id="IPR036366">
    <property type="entry name" value="PGBDSf"/>
</dbReference>
<keyword evidence="3" id="KW-1185">Reference proteome</keyword>
<dbReference type="Proteomes" id="UP001501470">
    <property type="component" value="Unassembled WGS sequence"/>
</dbReference>
<protein>
    <recommendedName>
        <fullName evidence="4">Peptidoglycan binding-like domain-containing protein</fullName>
    </recommendedName>
</protein>
<dbReference type="SUPFAM" id="SSF47090">
    <property type="entry name" value="PGBD-like"/>
    <property type="match status" value="1"/>
</dbReference>
<keyword evidence="1" id="KW-0472">Membrane</keyword>
<evidence type="ECO:0000313" key="2">
    <source>
        <dbReference type="EMBL" id="GAA1578929.1"/>
    </source>
</evidence>
<evidence type="ECO:0000313" key="3">
    <source>
        <dbReference type="Proteomes" id="UP001501470"/>
    </source>
</evidence>
<proteinExistence type="predicted"/>